<gene>
    <name evidence="3" type="ORF">CEUSTIGMA_g1543.t1</name>
</gene>
<organism evidence="3 4">
    <name type="scientific">Chlamydomonas eustigma</name>
    <dbReference type="NCBI Taxonomy" id="1157962"/>
    <lineage>
        <taxon>Eukaryota</taxon>
        <taxon>Viridiplantae</taxon>
        <taxon>Chlorophyta</taxon>
        <taxon>core chlorophytes</taxon>
        <taxon>Chlorophyceae</taxon>
        <taxon>CS clade</taxon>
        <taxon>Chlamydomonadales</taxon>
        <taxon>Chlamydomonadaceae</taxon>
        <taxon>Chlamydomonas</taxon>
    </lineage>
</organism>
<dbReference type="AlphaFoldDB" id="A0A250WTE0"/>
<name>A0A250WTE0_9CHLO</name>
<dbReference type="EMBL" id="BEGY01000006">
    <property type="protein sequence ID" value="GAX74093.1"/>
    <property type="molecule type" value="Genomic_DNA"/>
</dbReference>
<feature type="transmembrane region" description="Helical" evidence="2">
    <location>
        <begin position="286"/>
        <end position="307"/>
    </location>
</feature>
<feature type="compositionally biased region" description="Basic and acidic residues" evidence="1">
    <location>
        <begin position="250"/>
        <end position="271"/>
    </location>
</feature>
<accession>A0A250WTE0</accession>
<evidence type="ECO:0000313" key="3">
    <source>
        <dbReference type="EMBL" id="GAX74093.1"/>
    </source>
</evidence>
<reference evidence="3 4" key="1">
    <citation type="submission" date="2017-08" db="EMBL/GenBank/DDBJ databases">
        <title>Acidophilic green algal genome provides insights into adaptation to an acidic environment.</title>
        <authorList>
            <person name="Hirooka S."/>
            <person name="Hirose Y."/>
            <person name="Kanesaki Y."/>
            <person name="Higuchi S."/>
            <person name="Fujiwara T."/>
            <person name="Onuma R."/>
            <person name="Era A."/>
            <person name="Ohbayashi R."/>
            <person name="Uzuka A."/>
            <person name="Nozaki H."/>
            <person name="Yoshikawa H."/>
            <person name="Miyagishima S.Y."/>
        </authorList>
    </citation>
    <scope>NUCLEOTIDE SEQUENCE [LARGE SCALE GENOMIC DNA]</scope>
    <source>
        <strain evidence="3 4">NIES-2499</strain>
    </source>
</reference>
<protein>
    <submittedName>
        <fullName evidence="3">Uncharacterized protein</fullName>
    </submittedName>
</protein>
<keyword evidence="2" id="KW-0812">Transmembrane</keyword>
<keyword evidence="4" id="KW-1185">Reference proteome</keyword>
<feature type="region of interest" description="Disordered" evidence="1">
    <location>
        <begin position="128"/>
        <end position="147"/>
    </location>
</feature>
<comment type="caution">
    <text evidence="3">The sequence shown here is derived from an EMBL/GenBank/DDBJ whole genome shotgun (WGS) entry which is preliminary data.</text>
</comment>
<evidence type="ECO:0000256" key="2">
    <source>
        <dbReference type="SAM" id="Phobius"/>
    </source>
</evidence>
<evidence type="ECO:0000256" key="1">
    <source>
        <dbReference type="SAM" id="MobiDB-lite"/>
    </source>
</evidence>
<feature type="compositionally biased region" description="Basic and acidic residues" evidence="1">
    <location>
        <begin position="210"/>
        <end position="219"/>
    </location>
</feature>
<feature type="region of interest" description="Disordered" evidence="1">
    <location>
        <begin position="186"/>
        <end position="271"/>
    </location>
</feature>
<sequence length="325" mass="36373">MRVKFPLSAAITFYIVYFQFLRINGDVSISQEAFVSPNGNSRQMLNEKFAPGVVPLSDVSYFKKALDLAMKEAYRFFPGFHHAYHHDITTKKAAAWKELKAQKHRFKEAEAFEQSSLSSDYADADSTELSQAVELSSPQPTASPDLKFLPPPLANVERRLEPVVVLKPSTMSDRIALDNLNSKIRPKVTPESTLPFNGTSGRQEIRRRKPDMGRMERSVPHNGSLDLNANGMEQRSVVHRASPPPLTVKDVPKSDSSSERRMEDAGPNEERFGLGYKEETITTYDILIAVGGVMLLFLTAVVCIRLGGGLLDGDREEQDHKKTHR</sequence>
<evidence type="ECO:0000313" key="4">
    <source>
        <dbReference type="Proteomes" id="UP000232323"/>
    </source>
</evidence>
<feature type="compositionally biased region" description="Polar residues" evidence="1">
    <location>
        <begin position="190"/>
        <end position="202"/>
    </location>
</feature>
<keyword evidence="2" id="KW-0472">Membrane</keyword>
<feature type="compositionally biased region" description="Polar residues" evidence="1">
    <location>
        <begin position="128"/>
        <end position="142"/>
    </location>
</feature>
<keyword evidence="2" id="KW-1133">Transmembrane helix</keyword>
<dbReference type="Proteomes" id="UP000232323">
    <property type="component" value="Unassembled WGS sequence"/>
</dbReference>
<proteinExistence type="predicted"/>